<name>D8LZ93_BLAHO</name>
<keyword evidence="2" id="KW-1185">Reference proteome</keyword>
<dbReference type="InParanoid" id="D8LZ93"/>
<dbReference type="Gene3D" id="3.30.420.40">
    <property type="match status" value="2"/>
</dbReference>
<dbReference type="EMBL" id="FN668640">
    <property type="protein sequence ID" value="CBK21132.2"/>
    <property type="molecule type" value="Genomic_DNA"/>
</dbReference>
<dbReference type="RefSeq" id="XP_012895180.1">
    <property type="nucleotide sequence ID" value="XM_013039726.1"/>
</dbReference>
<dbReference type="Proteomes" id="UP000008312">
    <property type="component" value="Unassembled WGS sequence"/>
</dbReference>
<dbReference type="Gene3D" id="3.90.640.10">
    <property type="entry name" value="Actin, Chain A, domain 4"/>
    <property type="match status" value="1"/>
</dbReference>
<dbReference type="SUPFAM" id="SSF53067">
    <property type="entry name" value="Actin-like ATPase domain"/>
    <property type="match status" value="1"/>
</dbReference>
<organism evidence="1">
    <name type="scientific">Blastocystis hominis</name>
    <dbReference type="NCBI Taxonomy" id="12968"/>
    <lineage>
        <taxon>Eukaryota</taxon>
        <taxon>Sar</taxon>
        <taxon>Stramenopiles</taxon>
        <taxon>Bigyra</taxon>
        <taxon>Opalozoa</taxon>
        <taxon>Opalinata</taxon>
        <taxon>Blastocystidae</taxon>
        <taxon>Blastocystis</taxon>
    </lineage>
</organism>
<sequence length="261" mass="29257">MSGSYLKVEKYRLPEQTIDSENSAVIAVDVGSEFTKVAYWNPEDGCSSLLPLSESNSIPTAIAYSGRYSYAIGVEAIERLLISPKQVIRYFPVFLKHPITDELIATYSSLTACEVISNAEESLRWHIIVNNESIKLSLHDTQSESHLHKSISVMFLVVPEITDALRSFFSVVSQRLSIQIELIETTTSLCLSYGFFDNHVTKKLILFDFGWDSVRLSIVEHANEFRVLHEAEFSELSGSSIASSLAKSIHSRYVNESSFSD</sequence>
<evidence type="ECO:0000313" key="2">
    <source>
        <dbReference type="Proteomes" id="UP000008312"/>
    </source>
</evidence>
<dbReference type="InterPro" id="IPR043129">
    <property type="entry name" value="ATPase_NBD"/>
</dbReference>
<dbReference type="AlphaFoldDB" id="D8LZ93"/>
<reference evidence="1" key="1">
    <citation type="submission" date="2010-02" db="EMBL/GenBank/DDBJ databases">
        <title>Sequencing and annotation of the Blastocystis hominis genome.</title>
        <authorList>
            <person name="Wincker P."/>
        </authorList>
    </citation>
    <scope>NUCLEOTIDE SEQUENCE</scope>
    <source>
        <strain evidence="1">Singapore isolate B</strain>
    </source>
</reference>
<evidence type="ECO:0000313" key="1">
    <source>
        <dbReference type="EMBL" id="CBK21132.2"/>
    </source>
</evidence>
<protein>
    <submittedName>
        <fullName evidence="1">Uncharacterized protein</fullName>
    </submittedName>
</protein>
<accession>D8LZ93</accession>
<gene>
    <name evidence="1" type="ORF">GSBLH_T00006250001</name>
</gene>
<proteinExistence type="predicted"/>
<dbReference type="GeneID" id="24922375"/>